<keyword evidence="2" id="KW-0808">Transferase</keyword>
<feature type="non-terminal residue" evidence="2">
    <location>
        <position position="1"/>
    </location>
</feature>
<proteinExistence type="predicted"/>
<keyword evidence="2" id="KW-0695">RNA-directed DNA polymerase</keyword>
<sequence length="168" mass="19190">EMATAVISQPLTHEPTRTICPYCQADVMTQVDHSWNVITWLICCFEISEQQVKKCIFKQSSFEAVGVDEINGYMLKLSCEYIAPHITTLINCIIKSGKYPAKWKIARVFPVYKNRGSKYDKSNYGPISILSSMSKIMKNYLHDIISNHLENQKLISPNQYGFQKGKST</sequence>
<comment type="caution">
    <text evidence="2">The sequence shown here is derived from an EMBL/GenBank/DDBJ whole genome shotgun (WGS) entry which is preliminary data.</text>
</comment>
<dbReference type="AlphaFoldDB" id="A0A443QG07"/>
<evidence type="ECO:0000313" key="2">
    <source>
        <dbReference type="EMBL" id="RWS01952.1"/>
    </source>
</evidence>
<dbReference type="OrthoDB" id="426210at2759"/>
<feature type="domain" description="LITAF" evidence="1">
    <location>
        <begin position="14"/>
        <end position="45"/>
    </location>
</feature>
<accession>A0A443QG07</accession>
<dbReference type="EMBL" id="NCKU01008374">
    <property type="protein sequence ID" value="RWS01952.1"/>
    <property type="molecule type" value="Genomic_DNA"/>
</dbReference>
<dbReference type="PANTHER" id="PTHR33395">
    <property type="entry name" value="TRANSCRIPTASE, PUTATIVE-RELATED-RELATED"/>
    <property type="match status" value="1"/>
</dbReference>
<keyword evidence="2" id="KW-0548">Nucleotidyltransferase</keyword>
<feature type="non-terminal residue" evidence="2">
    <location>
        <position position="168"/>
    </location>
</feature>
<reference evidence="2 3" key="1">
    <citation type="journal article" date="2018" name="Gigascience">
        <title>Genomes of trombidid mites reveal novel predicted allergens and laterally-transferred genes associated with secondary metabolism.</title>
        <authorList>
            <person name="Dong X."/>
            <person name="Chaisiri K."/>
            <person name="Xia D."/>
            <person name="Armstrong S.D."/>
            <person name="Fang Y."/>
            <person name="Donnelly M.J."/>
            <person name="Kadowaki T."/>
            <person name="McGarry J.W."/>
            <person name="Darby A.C."/>
            <person name="Makepeace B.L."/>
        </authorList>
    </citation>
    <scope>NUCLEOTIDE SEQUENCE [LARGE SCALE GENOMIC DNA]</scope>
    <source>
        <strain evidence="2">UoL-WK</strain>
    </source>
</reference>
<dbReference type="STRING" id="1965070.A0A443QG07"/>
<evidence type="ECO:0000313" key="3">
    <source>
        <dbReference type="Proteomes" id="UP000285301"/>
    </source>
</evidence>
<dbReference type="InterPro" id="IPR006629">
    <property type="entry name" value="LITAF"/>
</dbReference>
<name>A0A443QG07_9ACAR</name>
<evidence type="ECO:0000259" key="1">
    <source>
        <dbReference type="Pfam" id="PF10601"/>
    </source>
</evidence>
<dbReference type="Proteomes" id="UP000285301">
    <property type="component" value="Unassembled WGS sequence"/>
</dbReference>
<dbReference type="PANTHER" id="PTHR33395:SF22">
    <property type="entry name" value="REVERSE TRANSCRIPTASE DOMAIN-CONTAINING PROTEIN"/>
    <property type="match status" value="1"/>
</dbReference>
<dbReference type="GO" id="GO:0003964">
    <property type="term" value="F:RNA-directed DNA polymerase activity"/>
    <property type="evidence" value="ECO:0007669"/>
    <property type="project" value="UniProtKB-KW"/>
</dbReference>
<dbReference type="Pfam" id="PF10601">
    <property type="entry name" value="zf-LITAF-like"/>
    <property type="match status" value="1"/>
</dbReference>
<protein>
    <submittedName>
        <fullName evidence="2">RNA-directed DNA polymerase-like protein</fullName>
    </submittedName>
</protein>
<keyword evidence="3" id="KW-1185">Reference proteome</keyword>
<organism evidence="2 3">
    <name type="scientific">Dinothrombium tinctorium</name>
    <dbReference type="NCBI Taxonomy" id="1965070"/>
    <lineage>
        <taxon>Eukaryota</taxon>
        <taxon>Metazoa</taxon>
        <taxon>Ecdysozoa</taxon>
        <taxon>Arthropoda</taxon>
        <taxon>Chelicerata</taxon>
        <taxon>Arachnida</taxon>
        <taxon>Acari</taxon>
        <taxon>Acariformes</taxon>
        <taxon>Trombidiformes</taxon>
        <taxon>Prostigmata</taxon>
        <taxon>Anystina</taxon>
        <taxon>Parasitengona</taxon>
        <taxon>Trombidioidea</taxon>
        <taxon>Trombidiidae</taxon>
        <taxon>Dinothrombium</taxon>
    </lineage>
</organism>
<gene>
    <name evidence="2" type="ORF">B4U79_11765</name>
</gene>